<feature type="compositionally biased region" description="Low complexity" evidence="11">
    <location>
        <begin position="694"/>
        <end position="707"/>
    </location>
</feature>
<sequence length="1085" mass="127194">DFISLNLQKEIKMATASNEFKLIGPSDKHCYNSSAVTLSCCLSPSISAVNTEIRWFKGTDCVCVYKNRQVTEGRRYKGRVSLFTQELERGNASLQLRDCTESDGGHYLCQVTDGDRTEEITVEMRGTSTWSDREWTEDERMKMEMSGLCLEYNIDDKQFFIEYKKKIRQLEEIETEVKRTKLELDSSSKSQQQKDQQLEDYKRQIENKDTELRNREKIMEEKDAQLKDRNTTLEKTSKELEERDRALHERDQQLKLKDTQIQETQIQVEEKENRLVEKEKELNEKNEELKILKERLETNEKTLSERDAVLMETNNKLQHATEQVKEKISQLENMNKLLSEKETQLKNTDKELETSNNELETLGQELQDKKRQLQEMMIVLEQQKTELAEKNNQLEEKERLLTERETQLVSKLMERDKQLQEKDICLTENQQKLQIKEKTLQEKDTLLREVKEELDKANRTLEENQTQLKDKERQLESVENQLETSTQKLMEKDKQLQEKDRHLSEKSQIVQMKDTALEKNETCLKQIQTEMDKTIKELDESRRNAEEKNTQLENMNKLLSEKETQLKNTDKELETSNNKMETLGQELQDKKRQLQVMMIVLEQQKTELAEKNKELEEKERLLTERETQLMERDEQLQEKDRLLEEKTKQLQADSETSAPIRRRNSKEIPPGMSGETHDSATPLRRRNSMDPKRPSLSGESSSPHSPVLVPVAELRLVLLGRTGSGKSAAGNTILSREGRNQAATSTATSTSTQQSESTQGEVAGRKVTVVDTPDWFSPGLCLEKLRQDVELCVHLSAPGPHAFLLVIPVKQPTGVERGMLEKMEEMFGERCWRNTMIIFSVTDELQKKNIEEFIRSGDQKVQRLVEKCESRFHCLNNKDSGDGSQVSELLEKIEKMVEGSREKFYSSELYLETESQIRVMEIKILKEREEMRMREEIEVKEKLDKKEMEQIREVYEREVRMETERNLMKIILPELQRNILASKTKMQEEFSRQMEEKNRELETLKEKLFKNRQVIEGRHYKGRVSLFTQELEKGNISLQLRDCTESDEGDYLCQVTDGDRTEEFTVEMMKAPLGLMQSLDVWVYQ</sequence>
<keyword evidence="5" id="KW-0342">GTP-binding</keyword>
<dbReference type="GO" id="GO:1903037">
    <property type="term" value="P:regulation of leukocyte cell-cell adhesion"/>
    <property type="evidence" value="ECO:0007669"/>
    <property type="project" value="UniProtKB-ARBA"/>
</dbReference>
<protein>
    <submittedName>
        <fullName evidence="14">Calponin homology domain-containing protein DDB_G0272472-like isoform X3</fullName>
    </submittedName>
</protein>
<feature type="region of interest" description="Disordered" evidence="11">
    <location>
        <begin position="463"/>
        <end position="486"/>
    </location>
</feature>
<evidence type="ECO:0000256" key="10">
    <source>
        <dbReference type="SAM" id="Coils"/>
    </source>
</evidence>
<dbReference type="FunFam" id="2.60.40.10:FF:000142">
    <property type="entry name" value="V-set domain-containing T-cell activation inhibitor 1"/>
    <property type="match status" value="1"/>
</dbReference>
<dbReference type="PROSITE" id="PS51720">
    <property type="entry name" value="G_AIG1"/>
    <property type="match status" value="1"/>
</dbReference>
<dbReference type="Pfam" id="PF07686">
    <property type="entry name" value="V-set"/>
    <property type="match status" value="1"/>
</dbReference>
<organism evidence="14 15">
    <name type="scientific">Clarias magur</name>
    <name type="common">Asian catfish</name>
    <name type="synonym">Macropteronotus magur</name>
    <dbReference type="NCBI Taxonomy" id="1594786"/>
    <lineage>
        <taxon>Eukaryota</taxon>
        <taxon>Metazoa</taxon>
        <taxon>Chordata</taxon>
        <taxon>Craniata</taxon>
        <taxon>Vertebrata</taxon>
        <taxon>Euteleostomi</taxon>
        <taxon>Actinopterygii</taxon>
        <taxon>Neopterygii</taxon>
        <taxon>Teleostei</taxon>
        <taxon>Ostariophysi</taxon>
        <taxon>Siluriformes</taxon>
        <taxon>Clariidae</taxon>
        <taxon>Clarias</taxon>
    </lineage>
</organism>
<dbReference type="InterPro" id="IPR013106">
    <property type="entry name" value="Ig_V-set"/>
</dbReference>
<feature type="region of interest" description="Disordered" evidence="11">
    <location>
        <begin position="647"/>
        <end position="707"/>
    </location>
</feature>
<feature type="coiled-coil region" evidence="10">
    <location>
        <begin position="926"/>
        <end position="1014"/>
    </location>
</feature>
<feature type="region of interest" description="Disordered" evidence="11">
    <location>
        <begin position="724"/>
        <end position="764"/>
    </location>
</feature>
<accession>A0A8J4U678</accession>
<keyword evidence="10" id="KW-0175">Coiled coil</keyword>
<dbReference type="InterPro" id="IPR027417">
    <property type="entry name" value="P-loop_NTPase"/>
</dbReference>
<evidence type="ECO:0000256" key="5">
    <source>
        <dbReference type="ARBA" id="ARBA00023134"/>
    </source>
</evidence>
<evidence type="ECO:0000256" key="7">
    <source>
        <dbReference type="ARBA" id="ARBA00023157"/>
    </source>
</evidence>
<evidence type="ECO:0000256" key="6">
    <source>
        <dbReference type="ARBA" id="ARBA00023136"/>
    </source>
</evidence>
<dbReference type="PROSITE" id="PS50835">
    <property type="entry name" value="IG_LIKE"/>
    <property type="match status" value="1"/>
</dbReference>
<evidence type="ECO:0000256" key="1">
    <source>
        <dbReference type="ARBA" id="ARBA00004370"/>
    </source>
</evidence>
<dbReference type="EMBL" id="QNUK01000125">
    <property type="protein sequence ID" value="KAF5900853.1"/>
    <property type="molecule type" value="Genomic_DNA"/>
</dbReference>
<comment type="similarity">
    <text evidence="2">Belongs to the TRAFAC class TrmE-Era-EngA-EngB-Septin-like GTPase superfamily. AIG1/Toc34/Toc159-like paraseptin GTPase family. IAN subfamily.</text>
</comment>
<dbReference type="InterPro" id="IPR006703">
    <property type="entry name" value="G_AIG1"/>
</dbReference>
<keyword evidence="6" id="KW-0472">Membrane</keyword>
<evidence type="ECO:0000256" key="11">
    <source>
        <dbReference type="SAM" id="MobiDB-lite"/>
    </source>
</evidence>
<keyword evidence="8" id="KW-0325">Glycoprotein</keyword>
<dbReference type="FunFam" id="3.40.50.300:FF:002274">
    <property type="entry name" value="Si:dkeyp-69e1.8"/>
    <property type="match status" value="1"/>
</dbReference>
<dbReference type="OrthoDB" id="8951333at2759"/>
<dbReference type="PANTHER" id="PTHR10903:SF170">
    <property type="entry name" value="GTPASE IMAP FAMILY MEMBER 7"/>
    <property type="match status" value="1"/>
</dbReference>
<feature type="coiled-coil region" evidence="10">
    <location>
        <begin position="524"/>
        <end position="645"/>
    </location>
</feature>
<keyword evidence="7" id="KW-1015">Disulfide bond</keyword>
<keyword evidence="3" id="KW-0732">Signal</keyword>
<comment type="subcellular location">
    <subcellularLocation>
        <location evidence="1">Membrane</location>
    </subcellularLocation>
</comment>
<dbReference type="Gene3D" id="2.60.40.10">
    <property type="entry name" value="Immunoglobulins"/>
    <property type="match status" value="2"/>
</dbReference>
<feature type="compositionally biased region" description="Polar residues" evidence="11">
    <location>
        <begin position="477"/>
        <end position="486"/>
    </location>
</feature>
<comment type="caution">
    <text evidence="14">The sequence shown here is derived from an EMBL/GenBank/DDBJ whole genome shotgun (WGS) entry which is preliminary data.</text>
</comment>
<dbReference type="Gene3D" id="3.40.50.300">
    <property type="entry name" value="P-loop containing nucleotide triphosphate hydrolases"/>
    <property type="match status" value="1"/>
</dbReference>
<dbReference type="InterPro" id="IPR003599">
    <property type="entry name" value="Ig_sub"/>
</dbReference>
<evidence type="ECO:0000259" key="13">
    <source>
        <dbReference type="PROSITE" id="PS51720"/>
    </source>
</evidence>
<dbReference type="AlphaFoldDB" id="A0A8J4U678"/>
<dbReference type="InterPro" id="IPR045058">
    <property type="entry name" value="GIMA/IAN/Toc"/>
</dbReference>
<dbReference type="InterPro" id="IPR036179">
    <property type="entry name" value="Ig-like_dom_sf"/>
</dbReference>
<dbReference type="GO" id="GO:0016020">
    <property type="term" value="C:membrane"/>
    <property type="evidence" value="ECO:0007669"/>
    <property type="project" value="UniProtKB-SubCell"/>
</dbReference>
<evidence type="ECO:0000313" key="14">
    <source>
        <dbReference type="EMBL" id="KAF5900853.1"/>
    </source>
</evidence>
<proteinExistence type="inferred from homology"/>
<feature type="domain" description="Ig-like" evidence="12">
    <location>
        <begin position="33"/>
        <end position="121"/>
    </location>
</feature>
<feature type="non-terminal residue" evidence="14">
    <location>
        <position position="1085"/>
    </location>
</feature>
<dbReference type="Pfam" id="PF04548">
    <property type="entry name" value="AIG1"/>
    <property type="match status" value="1"/>
</dbReference>
<dbReference type="InterPro" id="IPR013783">
    <property type="entry name" value="Ig-like_fold"/>
</dbReference>
<dbReference type="SUPFAM" id="SSF48726">
    <property type="entry name" value="Immunoglobulin"/>
    <property type="match status" value="2"/>
</dbReference>
<dbReference type="SMART" id="SM00409">
    <property type="entry name" value="IG"/>
    <property type="match status" value="2"/>
</dbReference>
<feature type="compositionally biased region" description="Low complexity" evidence="11">
    <location>
        <begin position="741"/>
        <end position="759"/>
    </location>
</feature>
<keyword evidence="4" id="KW-0547">Nucleotide-binding</keyword>
<evidence type="ECO:0000256" key="9">
    <source>
        <dbReference type="ARBA" id="ARBA00023319"/>
    </source>
</evidence>
<dbReference type="GO" id="GO:0005525">
    <property type="term" value="F:GTP binding"/>
    <property type="evidence" value="ECO:0007669"/>
    <property type="project" value="UniProtKB-KW"/>
</dbReference>
<feature type="compositionally biased region" description="Basic and acidic residues" evidence="11">
    <location>
        <begin position="463"/>
        <end position="476"/>
    </location>
</feature>
<evidence type="ECO:0000313" key="15">
    <source>
        <dbReference type="Proteomes" id="UP000727407"/>
    </source>
</evidence>
<name>A0A8J4U678_CLAMG</name>
<dbReference type="InterPro" id="IPR007110">
    <property type="entry name" value="Ig-like_dom"/>
</dbReference>
<evidence type="ECO:0000256" key="3">
    <source>
        <dbReference type="ARBA" id="ARBA00022729"/>
    </source>
</evidence>
<feature type="region of interest" description="Disordered" evidence="11">
    <location>
        <begin position="180"/>
        <end position="245"/>
    </location>
</feature>
<dbReference type="SUPFAM" id="SSF52540">
    <property type="entry name" value="P-loop containing nucleoside triphosphate hydrolases"/>
    <property type="match status" value="1"/>
</dbReference>
<evidence type="ECO:0000256" key="4">
    <source>
        <dbReference type="ARBA" id="ARBA00022741"/>
    </source>
</evidence>
<dbReference type="GO" id="GO:0050863">
    <property type="term" value="P:regulation of T cell activation"/>
    <property type="evidence" value="ECO:0007669"/>
    <property type="project" value="UniProtKB-ARBA"/>
</dbReference>
<gene>
    <name evidence="14" type="ORF">DAT39_009417</name>
</gene>
<feature type="domain" description="AIG1-type G" evidence="13">
    <location>
        <begin position="711"/>
        <end position="914"/>
    </location>
</feature>
<feature type="compositionally biased region" description="Basic and acidic residues" evidence="11">
    <location>
        <begin position="196"/>
        <end position="245"/>
    </location>
</feature>
<evidence type="ECO:0000256" key="2">
    <source>
        <dbReference type="ARBA" id="ARBA00008535"/>
    </source>
</evidence>
<feature type="non-terminal residue" evidence="14">
    <location>
        <position position="1"/>
    </location>
</feature>
<dbReference type="PANTHER" id="PTHR10903">
    <property type="entry name" value="GTPASE, IMAP FAMILY MEMBER-RELATED"/>
    <property type="match status" value="1"/>
</dbReference>
<evidence type="ECO:0000259" key="12">
    <source>
        <dbReference type="PROSITE" id="PS50835"/>
    </source>
</evidence>
<reference evidence="14" key="1">
    <citation type="submission" date="2020-07" db="EMBL/GenBank/DDBJ databases">
        <title>Clarias magur genome sequencing, assembly and annotation.</title>
        <authorList>
            <person name="Kushwaha B."/>
            <person name="Kumar R."/>
            <person name="Das P."/>
            <person name="Joshi C.G."/>
            <person name="Kumar D."/>
            <person name="Nagpure N.S."/>
            <person name="Pandey M."/>
            <person name="Agarwal S."/>
            <person name="Srivastava S."/>
            <person name="Singh M."/>
            <person name="Sahoo L."/>
            <person name="Jayasankar P."/>
            <person name="Meher P.K."/>
            <person name="Koringa P.G."/>
            <person name="Iquebal M.A."/>
            <person name="Das S.P."/>
            <person name="Bit A."/>
            <person name="Patnaik S."/>
            <person name="Patel N."/>
            <person name="Shah T.M."/>
            <person name="Hinsu A."/>
            <person name="Jena J.K."/>
        </authorList>
    </citation>
    <scope>NUCLEOTIDE SEQUENCE</scope>
    <source>
        <strain evidence="14">CIFAMagur01</strain>
        <tissue evidence="14">Testis</tissue>
    </source>
</reference>
<evidence type="ECO:0000256" key="8">
    <source>
        <dbReference type="ARBA" id="ARBA00023180"/>
    </source>
</evidence>
<dbReference type="Proteomes" id="UP000727407">
    <property type="component" value="Unassembled WGS sequence"/>
</dbReference>
<keyword evidence="9" id="KW-0393">Immunoglobulin domain</keyword>
<keyword evidence="15" id="KW-1185">Reference proteome</keyword>